<dbReference type="Gene3D" id="1.10.150.20">
    <property type="entry name" value="5' to 3' exonuclease, C-terminal subdomain"/>
    <property type="match status" value="1"/>
</dbReference>
<dbReference type="InterPro" id="IPR016193">
    <property type="entry name" value="Cytidine_deaminase-like"/>
</dbReference>
<feature type="region of interest" description="Disordered" evidence="8">
    <location>
        <begin position="1"/>
        <end position="33"/>
    </location>
</feature>
<evidence type="ECO:0000259" key="9">
    <source>
        <dbReference type="PROSITE" id="PS51747"/>
    </source>
</evidence>
<dbReference type="InterPro" id="IPR002125">
    <property type="entry name" value="CMP_dCMP_dom"/>
</dbReference>
<dbReference type="PROSITE" id="PS51747">
    <property type="entry name" value="CYT_DCMP_DEAMINASES_2"/>
    <property type="match status" value="1"/>
</dbReference>
<comment type="catalytic activity">
    <reaction evidence="6 7">
        <text>adenosine(34) in tRNA + H2O + H(+) = inosine(34) in tRNA + NH4(+)</text>
        <dbReference type="Rhea" id="RHEA:43168"/>
        <dbReference type="Rhea" id="RHEA-COMP:10373"/>
        <dbReference type="Rhea" id="RHEA-COMP:10374"/>
        <dbReference type="ChEBI" id="CHEBI:15377"/>
        <dbReference type="ChEBI" id="CHEBI:15378"/>
        <dbReference type="ChEBI" id="CHEBI:28938"/>
        <dbReference type="ChEBI" id="CHEBI:74411"/>
        <dbReference type="ChEBI" id="CHEBI:82852"/>
        <dbReference type="EC" id="3.5.4.33"/>
    </reaction>
</comment>
<comment type="function">
    <text evidence="7">Catalyzes the deamination of adenosine to inosine at the wobble position 34 of tRNA(Arg2).</text>
</comment>
<comment type="cofactor">
    <cofactor evidence="7">
        <name>Zn(2+)</name>
        <dbReference type="ChEBI" id="CHEBI:29105"/>
    </cofactor>
    <text evidence="7">Binds 1 zinc ion per subunit.</text>
</comment>
<dbReference type="InterPro" id="IPR058535">
    <property type="entry name" value="MafB19-deam"/>
</dbReference>
<evidence type="ECO:0000256" key="1">
    <source>
        <dbReference type="ARBA" id="ARBA00010669"/>
    </source>
</evidence>
<evidence type="ECO:0000313" key="10">
    <source>
        <dbReference type="EMBL" id="UOO89404.1"/>
    </source>
</evidence>
<comment type="subunit">
    <text evidence="7">Homodimer.</text>
</comment>
<keyword evidence="3 7" id="KW-0479">Metal-binding</keyword>
<keyword evidence="4 7" id="KW-0378">Hydrolase</keyword>
<accession>A0ABY4E2C8</accession>
<dbReference type="CDD" id="cd01285">
    <property type="entry name" value="nucleoside_deaminase"/>
    <property type="match status" value="1"/>
</dbReference>
<name>A0ABY4E2C8_9NEIS</name>
<proteinExistence type="inferred from homology"/>
<evidence type="ECO:0000256" key="2">
    <source>
        <dbReference type="ARBA" id="ARBA00022694"/>
    </source>
</evidence>
<protein>
    <recommendedName>
        <fullName evidence="7">tRNA-specific adenosine deaminase</fullName>
        <ecNumber evidence="7">3.5.4.33</ecNumber>
    </recommendedName>
</protein>
<dbReference type="Pfam" id="PF14437">
    <property type="entry name" value="MafB19-deam"/>
    <property type="match status" value="1"/>
</dbReference>
<dbReference type="EC" id="3.5.4.33" evidence="7"/>
<feature type="active site" description="Proton donor" evidence="7">
    <location>
        <position position="170"/>
    </location>
</feature>
<evidence type="ECO:0000256" key="4">
    <source>
        <dbReference type="ARBA" id="ARBA00022801"/>
    </source>
</evidence>
<feature type="binding site" evidence="7">
    <location>
        <position position="198"/>
    </location>
    <ligand>
        <name>Zn(2+)</name>
        <dbReference type="ChEBI" id="CHEBI:29105"/>
        <note>catalytic</note>
    </ligand>
</feature>
<dbReference type="PROSITE" id="PS00903">
    <property type="entry name" value="CYT_DCMP_DEAMINASES_1"/>
    <property type="match status" value="1"/>
</dbReference>
<dbReference type="InterPro" id="IPR028883">
    <property type="entry name" value="tRNA_aden_deaminase"/>
</dbReference>
<dbReference type="PANTHER" id="PTHR11079:SF179">
    <property type="entry name" value="TRNA(ADENINE(34)) DEAMINASE, CHLOROPLASTIC"/>
    <property type="match status" value="1"/>
</dbReference>
<feature type="binding site" evidence="7">
    <location>
        <position position="168"/>
    </location>
    <ligand>
        <name>Zn(2+)</name>
        <dbReference type="ChEBI" id="CHEBI:29105"/>
        <note>catalytic</note>
    </ligand>
</feature>
<dbReference type="HAMAP" id="MF_00972">
    <property type="entry name" value="tRNA_aden_deaminase"/>
    <property type="match status" value="1"/>
</dbReference>
<evidence type="ECO:0000256" key="3">
    <source>
        <dbReference type="ARBA" id="ARBA00022723"/>
    </source>
</evidence>
<dbReference type="Pfam" id="PF04994">
    <property type="entry name" value="TfoX_C"/>
    <property type="match status" value="1"/>
</dbReference>
<feature type="domain" description="CMP/dCMP-type deaminase" evidence="9">
    <location>
        <begin position="117"/>
        <end position="228"/>
    </location>
</feature>
<dbReference type="PANTHER" id="PTHR11079">
    <property type="entry name" value="CYTOSINE DEAMINASE FAMILY MEMBER"/>
    <property type="match status" value="1"/>
</dbReference>
<gene>
    <name evidence="7" type="primary">tadA</name>
    <name evidence="10" type="ORF">LVJ82_18490</name>
</gene>
<dbReference type="InterPro" id="IPR016192">
    <property type="entry name" value="APOBEC/CMP_deaminase_Zn-bd"/>
</dbReference>
<evidence type="ECO:0000256" key="6">
    <source>
        <dbReference type="ARBA" id="ARBA00048045"/>
    </source>
</evidence>
<organism evidence="10 11">
    <name type="scientific">Vitreoscilla massiliensis</name>
    <dbReference type="NCBI Taxonomy" id="1689272"/>
    <lineage>
        <taxon>Bacteria</taxon>
        <taxon>Pseudomonadati</taxon>
        <taxon>Pseudomonadota</taxon>
        <taxon>Betaproteobacteria</taxon>
        <taxon>Neisseriales</taxon>
        <taxon>Neisseriaceae</taxon>
        <taxon>Vitreoscilla</taxon>
    </lineage>
</organism>
<keyword evidence="11" id="KW-1185">Reference proteome</keyword>
<keyword evidence="2 7" id="KW-0819">tRNA processing</keyword>
<dbReference type="EMBL" id="CP091511">
    <property type="protein sequence ID" value="UOO89404.1"/>
    <property type="molecule type" value="Genomic_DNA"/>
</dbReference>
<evidence type="ECO:0000256" key="7">
    <source>
        <dbReference type="HAMAP-Rule" id="MF_00972"/>
    </source>
</evidence>
<dbReference type="RefSeq" id="WP_234333076.1">
    <property type="nucleotide sequence ID" value="NZ_CABKVG010000010.1"/>
</dbReference>
<comment type="similarity">
    <text evidence="1">Belongs to the cytidine and deoxycytidylate deaminase family. ADAT2 subfamily.</text>
</comment>
<dbReference type="SUPFAM" id="SSF53927">
    <property type="entry name" value="Cytidine deaminase-like"/>
    <property type="match status" value="1"/>
</dbReference>
<evidence type="ECO:0000256" key="5">
    <source>
        <dbReference type="ARBA" id="ARBA00022833"/>
    </source>
</evidence>
<dbReference type="Proteomes" id="UP000832011">
    <property type="component" value="Chromosome"/>
</dbReference>
<evidence type="ECO:0000256" key="8">
    <source>
        <dbReference type="SAM" id="MobiDB-lite"/>
    </source>
</evidence>
<keyword evidence="5 7" id="KW-0862">Zinc</keyword>
<reference evidence="10 11" key="1">
    <citation type="journal article" date="2022" name="Res Sq">
        <title>Evolution of multicellular longitudinally dividing oral cavity symbionts (Neisseriaceae).</title>
        <authorList>
            <person name="Nyongesa S."/>
            <person name="Weber P."/>
            <person name="Bernet E."/>
            <person name="Pullido F."/>
            <person name="Nieckarz M."/>
            <person name="Delaby M."/>
            <person name="Nieves C."/>
            <person name="Viehboeck T."/>
            <person name="Krause N."/>
            <person name="Rivera-Millot A."/>
            <person name="Nakamura A."/>
            <person name="Vischer N."/>
            <person name="VanNieuwenhze M."/>
            <person name="Brun Y."/>
            <person name="Cava F."/>
            <person name="Bulgheresi S."/>
            <person name="Veyrier F."/>
        </authorList>
    </citation>
    <scope>NUCLEOTIDE SEQUENCE [LARGE SCALE GENOMIC DNA]</scope>
    <source>
        <strain evidence="10 11">SN4</strain>
    </source>
</reference>
<feature type="binding site" evidence="7">
    <location>
        <position position="201"/>
    </location>
    <ligand>
        <name>Zn(2+)</name>
        <dbReference type="ChEBI" id="CHEBI:29105"/>
        <note>catalytic</note>
    </ligand>
</feature>
<evidence type="ECO:0000313" key="11">
    <source>
        <dbReference type="Proteomes" id="UP000832011"/>
    </source>
</evidence>
<dbReference type="Gene3D" id="3.40.140.10">
    <property type="entry name" value="Cytidine Deaminase, domain 2"/>
    <property type="match status" value="1"/>
</dbReference>
<sequence>MSKSELPTTARLAGSFDMRPVSTNDDSKLSTPPLPPKVVTTLAQLHIHTLGDLKQHGAAKCFALLKASGLTVTKSTLWQLGALCLHVPVQALTTEHKQGLQAAYQALPPIHIPPSADEQQRHMQAALAEAQLAADKGEIPIGAVVVYQGNIIARAHNECVGRHFVGAHAEMLALERAGAVLGTYRLTQCDVYVTVEPCVMCAGALLQARVKRVVYGIDEAKTGAVTSQLQLATHDCLNHHTAFFAGANAEQCRHLMQNFFKSKR</sequence>
<dbReference type="InterPro" id="IPR007077">
    <property type="entry name" value="TfoX_C"/>
</dbReference>